<dbReference type="InterPro" id="IPR000014">
    <property type="entry name" value="PAS"/>
</dbReference>
<dbReference type="SMART" id="SM00091">
    <property type="entry name" value="PAS"/>
    <property type="match status" value="1"/>
</dbReference>
<evidence type="ECO:0000259" key="2">
    <source>
        <dbReference type="PROSITE" id="PS50113"/>
    </source>
</evidence>
<dbReference type="Gene3D" id="3.30.450.20">
    <property type="entry name" value="PAS domain"/>
    <property type="match status" value="1"/>
</dbReference>
<keyword evidence="1" id="KW-0472">Membrane</keyword>
<evidence type="ECO:0008006" key="7">
    <source>
        <dbReference type="Google" id="ProtNLM"/>
    </source>
</evidence>
<dbReference type="NCBIfam" id="TIGR00229">
    <property type="entry name" value="sensory_box"/>
    <property type="match status" value="1"/>
</dbReference>
<evidence type="ECO:0000313" key="6">
    <source>
        <dbReference type="Proteomes" id="UP000635606"/>
    </source>
</evidence>
<dbReference type="CDD" id="cd01949">
    <property type="entry name" value="GGDEF"/>
    <property type="match status" value="1"/>
</dbReference>
<feature type="domain" description="EAL" evidence="3">
    <location>
        <begin position="723"/>
        <end position="978"/>
    </location>
</feature>
<dbReference type="SUPFAM" id="SSF55073">
    <property type="entry name" value="Nucleotide cyclase"/>
    <property type="match status" value="1"/>
</dbReference>
<dbReference type="InterPro" id="IPR043128">
    <property type="entry name" value="Rev_trsase/Diguanyl_cyclase"/>
</dbReference>
<sequence>MLYLLLPEYGLPLLLAVMLTTTTAVAVGVRRNRPRRWLPWALIGGATFAFGTGSITAVVLSEVLHLTAFPSWADGIFLGVFMPMLFLGLFGLTRSGAAIRDRASMIDALILTAAAAFLSWVFLVNPYLVNPQLSSLEKGISIAYPMYDVLILALFARIAIGTARTPSVMFLLISGTSLLAADVMYGLSQLNGDWQLGGPVDVGWLLFYAAAGAAALHPSMVELTEPKVLGHQQIAARRVVLGVASLAAPAVLFVEALSGPVHDGVVIAVGSALLVLLAITRMSVVASSLTRSLTRERELRLACEALLSTTDPSALREVMISAVARLLPPDAPHRVVLELNGVGDSDVEMAMRYTRTLPPDLAARLGDVELALHCPLSVGRRHVGDLYVAADETALVGLQDAVPVLAGQAASMVQTISLNREINRRDSEAYFRTLVLHAADVIVMVDSGNLVTYASPSAGTVLGRSDLVGTDLLALVDPDDRDRLAATVDAVRAGGGATDATALGMRRGDGERAEIELSIRDLRHEPTVGQLVLTMRDVTERRRLERELLRRAYLDQLTGLGNRLRFQDAVEEAVAQAGETGLVAGVLVLDVDDFKVVNDSMGHAVGDQLLIEISRRVVDALPERATVARLGADEFGVVFPGAMDTGQIEVAVDTVMAAFTEPFLVSHSVVTVNTSVGVATTEDAASTEQLLSQADLALDTAKSAGKGRWRRYEASLHNQVIKRMQIRTDLDQAIADGAFLLNYQPIVDLGTGVTRGLEALVRWHHPTRGMIPPLEFIEVAEESGLIVPLGTWVMRNAIATAATWMALRPEDPPYVSVNVSVRQFRTPDFVERVLADLAEAGLPPRLLTVEITESLLLGDDEKVHADIGRLRQAGIRVSIDDFGTGYSSLSYLHRVPVDTLKLDKSFVDTISTSARQLDLVRGIIRLAQTLEIAVVAEGIETATDRALLIDARCGFGQGYLFARPMPRDEVDAWLSTDLPQAAGAR</sequence>
<dbReference type="InterPro" id="IPR029787">
    <property type="entry name" value="Nucleotide_cyclase"/>
</dbReference>
<feature type="transmembrane region" description="Helical" evidence="1">
    <location>
        <begin position="72"/>
        <end position="92"/>
    </location>
</feature>
<dbReference type="Pfam" id="PF00990">
    <property type="entry name" value="GGDEF"/>
    <property type="match status" value="1"/>
</dbReference>
<dbReference type="Gene3D" id="3.20.20.450">
    <property type="entry name" value="EAL domain"/>
    <property type="match status" value="1"/>
</dbReference>
<dbReference type="Gene3D" id="3.30.70.270">
    <property type="match status" value="1"/>
</dbReference>
<dbReference type="InterPro" id="IPR001633">
    <property type="entry name" value="EAL_dom"/>
</dbReference>
<dbReference type="PANTHER" id="PTHR44757:SF2">
    <property type="entry name" value="BIOFILM ARCHITECTURE MAINTENANCE PROTEIN MBAA"/>
    <property type="match status" value="1"/>
</dbReference>
<dbReference type="Pfam" id="PF08448">
    <property type="entry name" value="PAS_4"/>
    <property type="match status" value="1"/>
</dbReference>
<evidence type="ECO:0000259" key="3">
    <source>
        <dbReference type="PROSITE" id="PS50883"/>
    </source>
</evidence>
<dbReference type="CDD" id="cd01948">
    <property type="entry name" value="EAL"/>
    <property type="match status" value="1"/>
</dbReference>
<dbReference type="SUPFAM" id="SSF55785">
    <property type="entry name" value="PYP-like sensor domain (PAS domain)"/>
    <property type="match status" value="1"/>
</dbReference>
<dbReference type="PROSITE" id="PS50883">
    <property type="entry name" value="EAL"/>
    <property type="match status" value="1"/>
</dbReference>
<organism evidence="5 6">
    <name type="scientific">Virgisporangium ochraceum</name>
    <dbReference type="NCBI Taxonomy" id="65505"/>
    <lineage>
        <taxon>Bacteria</taxon>
        <taxon>Bacillati</taxon>
        <taxon>Actinomycetota</taxon>
        <taxon>Actinomycetes</taxon>
        <taxon>Micromonosporales</taxon>
        <taxon>Micromonosporaceae</taxon>
        <taxon>Virgisporangium</taxon>
    </lineage>
</organism>
<keyword evidence="6" id="KW-1185">Reference proteome</keyword>
<dbReference type="SUPFAM" id="SSF141868">
    <property type="entry name" value="EAL domain-like"/>
    <property type="match status" value="1"/>
</dbReference>
<feature type="transmembrane region" description="Helical" evidence="1">
    <location>
        <begin position="266"/>
        <end position="290"/>
    </location>
</feature>
<dbReference type="PROSITE" id="PS50113">
    <property type="entry name" value="PAC"/>
    <property type="match status" value="1"/>
</dbReference>
<dbReference type="InterPro" id="IPR035919">
    <property type="entry name" value="EAL_sf"/>
</dbReference>
<dbReference type="AlphaFoldDB" id="A0A8J4EE50"/>
<dbReference type="InterPro" id="IPR052155">
    <property type="entry name" value="Biofilm_reg_signaling"/>
</dbReference>
<feature type="transmembrane region" description="Helical" evidence="1">
    <location>
        <begin position="167"/>
        <end position="185"/>
    </location>
</feature>
<dbReference type="CDD" id="cd00130">
    <property type="entry name" value="PAS"/>
    <property type="match status" value="1"/>
</dbReference>
<dbReference type="SMART" id="SM00052">
    <property type="entry name" value="EAL"/>
    <property type="match status" value="1"/>
</dbReference>
<name>A0A8J4EE50_9ACTN</name>
<feature type="transmembrane region" description="Helical" evidence="1">
    <location>
        <begin position="235"/>
        <end position="254"/>
    </location>
</feature>
<dbReference type="InterPro" id="IPR013656">
    <property type="entry name" value="PAS_4"/>
</dbReference>
<accession>A0A8J4EE50</accession>
<dbReference type="EMBL" id="BOPH01000098">
    <property type="protein sequence ID" value="GIJ72235.1"/>
    <property type="molecule type" value="Genomic_DNA"/>
</dbReference>
<feature type="transmembrane region" description="Helical" evidence="1">
    <location>
        <begin position="37"/>
        <end position="60"/>
    </location>
</feature>
<feature type="transmembrane region" description="Helical" evidence="1">
    <location>
        <begin position="142"/>
        <end position="160"/>
    </location>
</feature>
<evidence type="ECO:0000259" key="4">
    <source>
        <dbReference type="PROSITE" id="PS50887"/>
    </source>
</evidence>
<feature type="transmembrane region" description="Helical" evidence="1">
    <location>
        <begin position="12"/>
        <end position="30"/>
    </location>
</feature>
<reference evidence="5" key="1">
    <citation type="submission" date="2021-01" db="EMBL/GenBank/DDBJ databases">
        <title>Whole genome shotgun sequence of Virgisporangium ochraceum NBRC 16418.</title>
        <authorList>
            <person name="Komaki H."/>
            <person name="Tamura T."/>
        </authorList>
    </citation>
    <scope>NUCLEOTIDE SEQUENCE</scope>
    <source>
        <strain evidence="5">NBRC 16418</strain>
    </source>
</reference>
<proteinExistence type="predicted"/>
<dbReference type="InterPro" id="IPR000160">
    <property type="entry name" value="GGDEF_dom"/>
</dbReference>
<evidence type="ECO:0000313" key="5">
    <source>
        <dbReference type="EMBL" id="GIJ72235.1"/>
    </source>
</evidence>
<dbReference type="PROSITE" id="PS50887">
    <property type="entry name" value="GGDEF"/>
    <property type="match status" value="1"/>
</dbReference>
<feature type="domain" description="GGDEF" evidence="4">
    <location>
        <begin position="582"/>
        <end position="714"/>
    </location>
</feature>
<feature type="transmembrane region" description="Helical" evidence="1">
    <location>
        <begin position="104"/>
        <end position="122"/>
    </location>
</feature>
<protein>
    <recommendedName>
        <fullName evidence="7">Diguanylate cyclase/phosphodiesterase with PAS/PAC sensor(S)</fullName>
    </recommendedName>
</protein>
<feature type="domain" description="PAC" evidence="2">
    <location>
        <begin position="499"/>
        <end position="550"/>
    </location>
</feature>
<dbReference type="InterPro" id="IPR035965">
    <property type="entry name" value="PAS-like_dom_sf"/>
</dbReference>
<dbReference type="Proteomes" id="UP000635606">
    <property type="component" value="Unassembled WGS sequence"/>
</dbReference>
<feature type="transmembrane region" description="Helical" evidence="1">
    <location>
        <begin position="205"/>
        <end position="223"/>
    </location>
</feature>
<dbReference type="PANTHER" id="PTHR44757">
    <property type="entry name" value="DIGUANYLATE CYCLASE DGCP"/>
    <property type="match status" value="1"/>
</dbReference>
<dbReference type="InterPro" id="IPR000700">
    <property type="entry name" value="PAS-assoc_C"/>
</dbReference>
<dbReference type="SMART" id="SM00267">
    <property type="entry name" value="GGDEF"/>
    <property type="match status" value="1"/>
</dbReference>
<dbReference type="NCBIfam" id="TIGR00254">
    <property type="entry name" value="GGDEF"/>
    <property type="match status" value="1"/>
</dbReference>
<keyword evidence="1" id="KW-0812">Transmembrane</keyword>
<gene>
    <name evidence="5" type="ORF">Voc01_071520</name>
</gene>
<keyword evidence="1" id="KW-1133">Transmembrane helix</keyword>
<comment type="caution">
    <text evidence="5">The sequence shown here is derived from an EMBL/GenBank/DDBJ whole genome shotgun (WGS) entry which is preliminary data.</text>
</comment>
<evidence type="ECO:0000256" key="1">
    <source>
        <dbReference type="SAM" id="Phobius"/>
    </source>
</evidence>
<dbReference type="Pfam" id="PF00563">
    <property type="entry name" value="EAL"/>
    <property type="match status" value="1"/>
</dbReference>